<sequence length="68" mass="8097">MEVVLSMKQFFNRNDKPTIFSIEGRNESSQLELQEALAPSDYQLNEEDDWYSKRLNTVHMPFREQTTI</sequence>
<organism evidence="1 2">
    <name type="scientific">Caenorhabditis tropicalis</name>
    <dbReference type="NCBI Taxonomy" id="1561998"/>
    <lineage>
        <taxon>Eukaryota</taxon>
        <taxon>Metazoa</taxon>
        <taxon>Ecdysozoa</taxon>
        <taxon>Nematoda</taxon>
        <taxon>Chromadorea</taxon>
        <taxon>Rhabditida</taxon>
        <taxon>Rhabditina</taxon>
        <taxon>Rhabditomorpha</taxon>
        <taxon>Rhabditoidea</taxon>
        <taxon>Rhabditidae</taxon>
        <taxon>Peloderinae</taxon>
        <taxon>Caenorhabditis</taxon>
    </lineage>
</organism>
<proteinExistence type="predicted"/>
<reference evidence="2" key="1">
    <citation type="submission" date="2016-11" db="UniProtKB">
        <authorList>
            <consortium name="WormBaseParasite"/>
        </authorList>
    </citation>
    <scope>IDENTIFICATION</scope>
</reference>
<dbReference type="AlphaFoldDB" id="A0A1I7TPB7"/>
<dbReference type="Proteomes" id="UP000095282">
    <property type="component" value="Unplaced"/>
</dbReference>
<dbReference type="WBParaSite" id="Csp11.Scaffold629.g10434.t1">
    <property type="protein sequence ID" value="Csp11.Scaffold629.g10434.t1"/>
    <property type="gene ID" value="Csp11.Scaffold629.g10434"/>
</dbReference>
<keyword evidence="1" id="KW-1185">Reference proteome</keyword>
<protein>
    <submittedName>
        <fullName evidence="2">Anaphase-promoting complex subunit 13</fullName>
    </submittedName>
</protein>
<evidence type="ECO:0000313" key="2">
    <source>
        <dbReference type="WBParaSite" id="Csp11.Scaffold629.g10434.t1"/>
    </source>
</evidence>
<name>A0A1I7TPB7_9PELO</name>
<evidence type="ECO:0000313" key="1">
    <source>
        <dbReference type="Proteomes" id="UP000095282"/>
    </source>
</evidence>
<accession>A0A1I7TPB7</accession>